<dbReference type="GO" id="GO:0010629">
    <property type="term" value="P:negative regulation of gene expression"/>
    <property type="evidence" value="ECO:0007669"/>
    <property type="project" value="TreeGrafter"/>
</dbReference>
<dbReference type="InterPro" id="IPR057049">
    <property type="entry name" value="PARP14_KH_8"/>
</dbReference>
<dbReference type="PROSITE" id="PS51059">
    <property type="entry name" value="PARP_CATALYTIC"/>
    <property type="match status" value="1"/>
</dbReference>
<dbReference type="Pfam" id="PF22005">
    <property type="entry name" value="WWE_1"/>
    <property type="match status" value="1"/>
</dbReference>
<organism evidence="9 10">
    <name type="scientific">Cynoglossus semilaevis</name>
    <name type="common">Tongue sole</name>
    <dbReference type="NCBI Taxonomy" id="244447"/>
    <lineage>
        <taxon>Eukaryota</taxon>
        <taxon>Metazoa</taxon>
        <taxon>Chordata</taxon>
        <taxon>Craniata</taxon>
        <taxon>Vertebrata</taxon>
        <taxon>Euteleostomi</taxon>
        <taxon>Actinopterygii</taxon>
        <taxon>Neopterygii</taxon>
        <taxon>Teleostei</taxon>
        <taxon>Neoteleostei</taxon>
        <taxon>Acanthomorphata</taxon>
        <taxon>Carangaria</taxon>
        <taxon>Pleuronectiformes</taxon>
        <taxon>Pleuronectoidei</taxon>
        <taxon>Cynoglossidae</taxon>
        <taxon>Cynoglossinae</taxon>
        <taxon>Cynoglossus</taxon>
    </lineage>
</organism>
<evidence type="ECO:0000256" key="3">
    <source>
        <dbReference type="ARBA" id="ARBA00022679"/>
    </source>
</evidence>
<proteinExistence type="inferred from homology"/>
<dbReference type="OMA" id="WQYEDNN"/>
<dbReference type="InterPro" id="IPR052056">
    <property type="entry name" value="Mono-ARTD/PARP"/>
</dbReference>
<dbReference type="Proteomes" id="UP000265120">
    <property type="component" value="Chromosome Z"/>
</dbReference>
<keyword evidence="3 7" id="KW-0808">Transferase</keyword>
<dbReference type="GO" id="GO:0003714">
    <property type="term" value="F:transcription corepressor activity"/>
    <property type="evidence" value="ECO:0007669"/>
    <property type="project" value="TreeGrafter"/>
</dbReference>
<dbReference type="FunFam" id="3.90.228.10:FF:000008">
    <property type="entry name" value="Poly [ADP-ribose] polymerase"/>
    <property type="match status" value="1"/>
</dbReference>
<dbReference type="GO" id="GO:0005737">
    <property type="term" value="C:cytoplasm"/>
    <property type="evidence" value="ECO:0007669"/>
    <property type="project" value="TreeGrafter"/>
</dbReference>
<dbReference type="InterPro" id="IPR054596">
    <property type="entry name" value="PARP14_WWE"/>
</dbReference>
<dbReference type="InterPro" id="IPR037197">
    <property type="entry name" value="WWE_dom_sf"/>
</dbReference>
<dbReference type="STRING" id="244447.ENSCSEP00000015292"/>
<evidence type="ECO:0000256" key="4">
    <source>
        <dbReference type="ARBA" id="ARBA00023027"/>
    </source>
</evidence>
<feature type="domain" description="PARP catalytic" evidence="8">
    <location>
        <begin position="133"/>
        <end position="328"/>
    </location>
</feature>
<reference evidence="9" key="2">
    <citation type="submission" date="2025-08" db="UniProtKB">
        <authorList>
            <consortium name="Ensembl"/>
        </authorList>
    </citation>
    <scope>IDENTIFICATION</scope>
</reference>
<dbReference type="Pfam" id="PF00644">
    <property type="entry name" value="PARP"/>
    <property type="match status" value="1"/>
</dbReference>
<dbReference type="AlphaFoldDB" id="A0A3P8VLR8"/>
<dbReference type="SUPFAM" id="SSF117839">
    <property type="entry name" value="WWE domain"/>
    <property type="match status" value="1"/>
</dbReference>
<dbReference type="GeneTree" id="ENSGT00940000165390"/>
<evidence type="ECO:0000256" key="5">
    <source>
        <dbReference type="ARBA" id="ARBA00023242"/>
    </source>
</evidence>
<dbReference type="GO" id="GO:0003950">
    <property type="term" value="F:NAD+ poly-ADP-ribosyltransferase activity"/>
    <property type="evidence" value="ECO:0007669"/>
    <property type="project" value="UniProtKB-UniRule"/>
</dbReference>
<evidence type="ECO:0000313" key="9">
    <source>
        <dbReference type="Ensembl" id="ENSCSEP00000015292.1"/>
    </source>
</evidence>
<dbReference type="GO" id="GO:1990404">
    <property type="term" value="F:NAD+-protein mono-ADP-ribosyltransferase activity"/>
    <property type="evidence" value="ECO:0007669"/>
    <property type="project" value="TreeGrafter"/>
</dbReference>
<evidence type="ECO:0000256" key="6">
    <source>
        <dbReference type="ARBA" id="ARBA00024347"/>
    </source>
</evidence>
<keyword evidence="4 7" id="KW-0520">NAD</keyword>
<dbReference type="PANTHER" id="PTHR14453">
    <property type="entry name" value="PARP/ZINC FINGER CCCH TYPE DOMAIN CONTAINING PROTEIN"/>
    <property type="match status" value="1"/>
</dbReference>
<dbReference type="InterPro" id="IPR012317">
    <property type="entry name" value="Poly(ADP-ribose)pol_cat_dom"/>
</dbReference>
<reference evidence="9" key="3">
    <citation type="submission" date="2025-09" db="UniProtKB">
        <authorList>
            <consortium name="Ensembl"/>
        </authorList>
    </citation>
    <scope>IDENTIFICATION</scope>
</reference>
<dbReference type="SUPFAM" id="SSF56399">
    <property type="entry name" value="ADP-ribosylation"/>
    <property type="match status" value="1"/>
</dbReference>
<accession>A0A3P8VLR8</accession>
<protein>
    <recommendedName>
        <fullName evidence="7">Poly [ADP-ribose] polymerase</fullName>
        <shortName evidence="7">PARP</shortName>
        <ecNumber evidence="7">2.4.2.-</ecNumber>
    </recommendedName>
</protein>
<dbReference type="Gene3D" id="3.30.720.50">
    <property type="match status" value="1"/>
</dbReference>
<dbReference type="InParanoid" id="A0A3P8VLR8"/>
<comment type="subcellular location">
    <subcellularLocation>
        <location evidence="1">Nucleus</location>
    </subcellularLocation>
</comment>
<dbReference type="Pfam" id="PF23254">
    <property type="entry name" value="KH_PARP14_8"/>
    <property type="match status" value="1"/>
</dbReference>
<sequence>MQRELTVSIRLDRGLEGLMEPKIHLRGLTRDVFTAESTVRDIIRKVEREEILKNKALLLTALVEWQFQDHSGTMVPFDIYTNLTLEEALEKKQVVTVNILHKPFRVNVVRRKAVSADGCTEVELLRKELKEDNAVPGHWDDMKGNLVKLFPLALGSKEYAGVEKEFRKTGLTSTIVSIERVQNATLWQNYQLMKRHLEQKNKHTNNEMLLFHGTKANVIDFINNQGFNRSYAGQHGAMYGKGSYFAVDPTYSEKYAQMGTNMHRCMYLARVLVGDYTAGNSSLIAPPSKGSAVATDLYDSVTDNSAAPKIFVVFNDIQAYPEYIITFQ</sequence>
<dbReference type="Gene3D" id="3.90.228.10">
    <property type="match status" value="1"/>
</dbReference>
<keyword evidence="10" id="KW-1185">Reference proteome</keyword>
<evidence type="ECO:0000256" key="2">
    <source>
        <dbReference type="ARBA" id="ARBA00022676"/>
    </source>
</evidence>
<dbReference type="CDD" id="cd01439">
    <property type="entry name" value="TCCD_inducible_PARP_like"/>
    <property type="match status" value="1"/>
</dbReference>
<evidence type="ECO:0000259" key="8">
    <source>
        <dbReference type="PROSITE" id="PS51059"/>
    </source>
</evidence>
<dbReference type="PANTHER" id="PTHR14453:SF106">
    <property type="entry name" value="POLY [ADP-RIBOSE] POLYMERASE"/>
    <property type="match status" value="1"/>
</dbReference>
<dbReference type="GO" id="GO:0070212">
    <property type="term" value="P:protein poly-ADP-ribosylation"/>
    <property type="evidence" value="ECO:0007669"/>
    <property type="project" value="TreeGrafter"/>
</dbReference>
<dbReference type="GO" id="GO:0005634">
    <property type="term" value="C:nucleus"/>
    <property type="evidence" value="ECO:0007669"/>
    <property type="project" value="UniProtKB-SubCell"/>
</dbReference>
<dbReference type="Ensembl" id="ENSCSET00000015479.1">
    <property type="protein sequence ID" value="ENSCSEP00000015292.1"/>
    <property type="gene ID" value="ENSCSEG00000009834.1"/>
</dbReference>
<keyword evidence="2 7" id="KW-0328">Glycosyltransferase</keyword>
<dbReference type="EC" id="2.4.2.-" evidence="7"/>
<evidence type="ECO:0000256" key="7">
    <source>
        <dbReference type="RuleBase" id="RU362114"/>
    </source>
</evidence>
<reference evidence="9 10" key="1">
    <citation type="journal article" date="2014" name="Nat. Genet.">
        <title>Whole-genome sequence of a flatfish provides insights into ZW sex chromosome evolution and adaptation to a benthic lifestyle.</title>
        <authorList>
            <person name="Chen S."/>
            <person name="Zhang G."/>
            <person name="Shao C."/>
            <person name="Huang Q."/>
            <person name="Liu G."/>
            <person name="Zhang P."/>
            <person name="Song W."/>
            <person name="An N."/>
            <person name="Chalopin D."/>
            <person name="Volff J.N."/>
            <person name="Hong Y."/>
            <person name="Li Q."/>
            <person name="Sha Z."/>
            <person name="Zhou H."/>
            <person name="Xie M."/>
            <person name="Yu Q."/>
            <person name="Liu Y."/>
            <person name="Xiang H."/>
            <person name="Wang N."/>
            <person name="Wu K."/>
            <person name="Yang C."/>
            <person name="Zhou Q."/>
            <person name="Liao X."/>
            <person name="Yang L."/>
            <person name="Hu Q."/>
            <person name="Zhang J."/>
            <person name="Meng L."/>
            <person name="Jin L."/>
            <person name="Tian Y."/>
            <person name="Lian J."/>
            <person name="Yang J."/>
            <person name="Miao G."/>
            <person name="Liu S."/>
            <person name="Liang Z."/>
            <person name="Yan F."/>
            <person name="Li Y."/>
            <person name="Sun B."/>
            <person name="Zhang H."/>
            <person name="Zhang J."/>
            <person name="Zhu Y."/>
            <person name="Du M."/>
            <person name="Zhao Y."/>
            <person name="Schartl M."/>
            <person name="Tang Q."/>
            <person name="Wang J."/>
        </authorList>
    </citation>
    <scope>NUCLEOTIDE SEQUENCE</scope>
</reference>
<evidence type="ECO:0000256" key="1">
    <source>
        <dbReference type="ARBA" id="ARBA00004123"/>
    </source>
</evidence>
<keyword evidence="5" id="KW-0539">Nucleus</keyword>
<comment type="similarity">
    <text evidence="6">Belongs to the ARTD/PARP family.</text>
</comment>
<name>A0A3P8VLR8_CYNSE</name>
<evidence type="ECO:0000313" key="10">
    <source>
        <dbReference type="Proteomes" id="UP000265120"/>
    </source>
</evidence>